<name>A0A6G1BJI4_9ORYZ</name>
<protein>
    <submittedName>
        <fullName evidence="1">Uncharacterized protein</fullName>
    </submittedName>
</protein>
<dbReference type="Proteomes" id="UP000479710">
    <property type="component" value="Unassembled WGS sequence"/>
</dbReference>
<dbReference type="AlphaFoldDB" id="A0A6G1BJI4"/>
<proteinExistence type="predicted"/>
<organism evidence="1 2">
    <name type="scientific">Oryza meyeriana var. granulata</name>
    <dbReference type="NCBI Taxonomy" id="110450"/>
    <lineage>
        <taxon>Eukaryota</taxon>
        <taxon>Viridiplantae</taxon>
        <taxon>Streptophyta</taxon>
        <taxon>Embryophyta</taxon>
        <taxon>Tracheophyta</taxon>
        <taxon>Spermatophyta</taxon>
        <taxon>Magnoliopsida</taxon>
        <taxon>Liliopsida</taxon>
        <taxon>Poales</taxon>
        <taxon>Poaceae</taxon>
        <taxon>BOP clade</taxon>
        <taxon>Oryzoideae</taxon>
        <taxon>Oryzeae</taxon>
        <taxon>Oryzinae</taxon>
        <taxon>Oryza</taxon>
        <taxon>Oryza meyeriana</taxon>
    </lineage>
</organism>
<keyword evidence="2" id="KW-1185">Reference proteome</keyword>
<evidence type="ECO:0000313" key="2">
    <source>
        <dbReference type="Proteomes" id="UP000479710"/>
    </source>
</evidence>
<evidence type="ECO:0000313" key="1">
    <source>
        <dbReference type="EMBL" id="KAF0888100.1"/>
    </source>
</evidence>
<gene>
    <name evidence="1" type="ORF">E2562_010808</name>
</gene>
<reference evidence="1 2" key="1">
    <citation type="submission" date="2019-11" db="EMBL/GenBank/DDBJ databases">
        <title>Whole genome sequence of Oryza granulata.</title>
        <authorList>
            <person name="Li W."/>
        </authorList>
    </citation>
    <scope>NUCLEOTIDE SEQUENCE [LARGE SCALE GENOMIC DNA]</scope>
    <source>
        <strain evidence="2">cv. Menghai</strain>
        <tissue evidence="1">Leaf</tissue>
    </source>
</reference>
<dbReference type="EMBL" id="SPHZ02000012">
    <property type="protein sequence ID" value="KAF0888100.1"/>
    <property type="molecule type" value="Genomic_DNA"/>
</dbReference>
<accession>A0A6G1BJI4</accession>
<sequence length="97" mass="11067">MLDLLGITSKRGGRGGCTSERCQGRCHMRKANREDVHAMADDRNLAEMGYRRSTEKCRENLKIKEGDFLIFDALFFRGLLKLLVPFQPATVVVKESY</sequence>
<comment type="caution">
    <text evidence="1">The sequence shown here is derived from an EMBL/GenBank/DDBJ whole genome shotgun (WGS) entry which is preliminary data.</text>
</comment>